<evidence type="ECO:0000313" key="4">
    <source>
        <dbReference type="Proteomes" id="UP000438182"/>
    </source>
</evidence>
<protein>
    <recommendedName>
        <fullName evidence="5">Helix-turn-helix domain-containing protein</fullName>
    </recommendedName>
</protein>
<dbReference type="InterPro" id="IPR001387">
    <property type="entry name" value="Cro/C1-type_HTH"/>
</dbReference>
<feature type="transmembrane region" description="Helical" evidence="2">
    <location>
        <begin position="153"/>
        <end position="175"/>
    </location>
</feature>
<evidence type="ECO:0000313" key="3">
    <source>
        <dbReference type="EMBL" id="MWC00008.1"/>
    </source>
</evidence>
<keyword evidence="2" id="KW-0472">Membrane</keyword>
<organism evidence="3 4">
    <name type="scientific">Agromyces seonyuensis</name>
    <dbReference type="NCBI Taxonomy" id="2662446"/>
    <lineage>
        <taxon>Bacteria</taxon>
        <taxon>Bacillati</taxon>
        <taxon>Actinomycetota</taxon>
        <taxon>Actinomycetes</taxon>
        <taxon>Micrococcales</taxon>
        <taxon>Microbacteriaceae</taxon>
        <taxon>Agromyces</taxon>
    </lineage>
</organism>
<feature type="region of interest" description="Disordered" evidence="1">
    <location>
        <begin position="1"/>
        <end position="37"/>
    </location>
</feature>
<sequence length="189" mass="18888">MTEPNAPERLDQPDSGDAAEQRAGTAPSDGRTPPAEGVAEFAAGLRGLRLEAGSPTLAKLHNLTGISRTVLSDAFAGRQLPSARTVDGIVRACGGESAQWVAQRDELAGLLARRTEPVEAAVPAAAADEGIEAEAAAEAAPVAPSKPAARRHAAWAVGGFLAGALVVGTVAALVATSVAGSRVDAAVDA</sequence>
<dbReference type="Proteomes" id="UP000438182">
    <property type="component" value="Unassembled WGS sequence"/>
</dbReference>
<keyword evidence="2" id="KW-1133">Transmembrane helix</keyword>
<name>A0A6I4P823_9MICO</name>
<dbReference type="EMBL" id="WSTA01000093">
    <property type="protein sequence ID" value="MWC00008.1"/>
    <property type="molecule type" value="Genomic_DNA"/>
</dbReference>
<dbReference type="CDD" id="cd00093">
    <property type="entry name" value="HTH_XRE"/>
    <property type="match status" value="1"/>
</dbReference>
<dbReference type="RefSeq" id="WP_160426661.1">
    <property type="nucleotide sequence ID" value="NZ_WSTA01000093.1"/>
</dbReference>
<keyword evidence="4" id="KW-1185">Reference proteome</keyword>
<keyword evidence="2" id="KW-0812">Transmembrane</keyword>
<feature type="non-terminal residue" evidence="3">
    <location>
        <position position="189"/>
    </location>
</feature>
<dbReference type="GO" id="GO:0003677">
    <property type="term" value="F:DNA binding"/>
    <property type="evidence" value="ECO:0007669"/>
    <property type="project" value="InterPro"/>
</dbReference>
<evidence type="ECO:0008006" key="5">
    <source>
        <dbReference type="Google" id="ProtNLM"/>
    </source>
</evidence>
<accession>A0A6I4P823</accession>
<evidence type="ECO:0000256" key="2">
    <source>
        <dbReference type="SAM" id="Phobius"/>
    </source>
</evidence>
<dbReference type="InterPro" id="IPR010982">
    <property type="entry name" value="Lambda_DNA-bd_dom_sf"/>
</dbReference>
<feature type="compositionally biased region" description="Basic and acidic residues" evidence="1">
    <location>
        <begin position="1"/>
        <end position="12"/>
    </location>
</feature>
<reference evidence="3 4" key="1">
    <citation type="submission" date="2019-12" db="EMBL/GenBank/DDBJ databases">
        <authorList>
            <person name="Kim Y.S."/>
        </authorList>
    </citation>
    <scope>NUCLEOTIDE SEQUENCE [LARGE SCALE GENOMIC DNA]</scope>
    <source>
        <strain evidence="3 4">MMS17-SY077</strain>
    </source>
</reference>
<evidence type="ECO:0000256" key="1">
    <source>
        <dbReference type="SAM" id="MobiDB-lite"/>
    </source>
</evidence>
<gene>
    <name evidence="3" type="ORF">GB864_15780</name>
</gene>
<proteinExistence type="predicted"/>
<dbReference type="AlphaFoldDB" id="A0A6I4P823"/>
<dbReference type="Gene3D" id="1.10.260.40">
    <property type="entry name" value="lambda repressor-like DNA-binding domains"/>
    <property type="match status" value="1"/>
</dbReference>
<comment type="caution">
    <text evidence="3">The sequence shown here is derived from an EMBL/GenBank/DDBJ whole genome shotgun (WGS) entry which is preliminary data.</text>
</comment>